<dbReference type="InterPro" id="IPR001173">
    <property type="entry name" value="Glyco_trans_2-like"/>
</dbReference>
<dbReference type="RefSeq" id="WP_126612151.1">
    <property type="nucleotide sequence ID" value="NZ_CP034562.1"/>
</dbReference>
<evidence type="ECO:0000259" key="1">
    <source>
        <dbReference type="Pfam" id="PF00535"/>
    </source>
</evidence>
<dbReference type="Gene3D" id="3.90.550.10">
    <property type="entry name" value="Spore Coat Polysaccharide Biosynthesis Protein SpsA, Chain A"/>
    <property type="match status" value="1"/>
</dbReference>
<accession>A0A3S9P038</accession>
<name>A0A3S9P038_9BACT</name>
<dbReference type="EMBL" id="CP034562">
    <property type="protein sequence ID" value="AZQ61551.1"/>
    <property type="molecule type" value="Genomic_DNA"/>
</dbReference>
<reference evidence="2 3" key="1">
    <citation type="submission" date="2018-12" db="EMBL/GenBank/DDBJ databases">
        <title>Flammeovirga pectinis sp. nov., isolated from the gut of the Korean scallop, Patinopecten yessoensis.</title>
        <authorList>
            <person name="Bae J.-W."/>
            <person name="Jeong Y.-S."/>
            <person name="Kang W."/>
        </authorList>
    </citation>
    <scope>NUCLEOTIDE SEQUENCE [LARGE SCALE GENOMIC DNA]</scope>
    <source>
        <strain evidence="2 3">L12M1</strain>
    </source>
</reference>
<dbReference type="Proteomes" id="UP000267268">
    <property type="component" value="Chromosome 1"/>
</dbReference>
<proteinExistence type="predicted"/>
<organism evidence="2 3">
    <name type="scientific">Flammeovirga pectinis</name>
    <dbReference type="NCBI Taxonomy" id="2494373"/>
    <lineage>
        <taxon>Bacteria</taxon>
        <taxon>Pseudomonadati</taxon>
        <taxon>Bacteroidota</taxon>
        <taxon>Cytophagia</taxon>
        <taxon>Cytophagales</taxon>
        <taxon>Flammeovirgaceae</taxon>
        <taxon>Flammeovirga</taxon>
    </lineage>
</organism>
<dbReference type="InterPro" id="IPR029044">
    <property type="entry name" value="Nucleotide-diphossugar_trans"/>
</dbReference>
<evidence type="ECO:0000313" key="2">
    <source>
        <dbReference type="EMBL" id="AZQ61551.1"/>
    </source>
</evidence>
<evidence type="ECO:0000313" key="3">
    <source>
        <dbReference type="Proteomes" id="UP000267268"/>
    </source>
</evidence>
<dbReference type="GO" id="GO:0016740">
    <property type="term" value="F:transferase activity"/>
    <property type="evidence" value="ECO:0007669"/>
    <property type="project" value="UniProtKB-KW"/>
</dbReference>
<dbReference type="AlphaFoldDB" id="A0A3S9P038"/>
<feature type="domain" description="Glycosyltransferase 2-like" evidence="1">
    <location>
        <begin position="7"/>
        <end position="122"/>
    </location>
</feature>
<keyword evidence="2" id="KW-0808">Transferase</keyword>
<protein>
    <submittedName>
        <fullName evidence="2">Glycosyltransferase family 2 protein</fullName>
    </submittedName>
</protein>
<keyword evidence="3" id="KW-1185">Reference proteome</keyword>
<gene>
    <name evidence="2" type="ORF">EI427_04695</name>
</gene>
<dbReference type="SUPFAM" id="SSF53448">
    <property type="entry name" value="Nucleotide-diphospho-sugar transferases"/>
    <property type="match status" value="1"/>
</dbReference>
<dbReference type="KEGG" id="fll:EI427_04695"/>
<dbReference type="OrthoDB" id="2087036at2"/>
<sequence length="304" mass="36201">MYNDGLSIVIPSYNRKEQLIKVLDSIFSQDITTLYEVVVIDNCSDYNISEFYTHEKLRIIRNNINVGMSTNIVNPFLHCKTKWMWILSDDDITLNNSINIINNKIKDQPNNCAFKFSTEGTSTTGLEKDLSIKSLQELINYYKFDKKIRRGNLVFISNNVLNLETLYPYLGKAFEYSYTFIGHLIPIFYALDEKQLMTFSSQKIVKYIDPGDNFWSFEKVGLGLTTLSHINFDLNKEEYKKFLDVVFPITYDRLFKYYFKKRNKKGFRNYKMTYHTIYFQNLNTIEKIKYYFYSIILYLNEKRK</sequence>
<dbReference type="Pfam" id="PF00535">
    <property type="entry name" value="Glycos_transf_2"/>
    <property type="match status" value="1"/>
</dbReference>